<dbReference type="CDD" id="cd18791">
    <property type="entry name" value="SF2_C_RHA"/>
    <property type="match status" value="1"/>
</dbReference>
<feature type="compositionally biased region" description="Basic and acidic residues" evidence="5">
    <location>
        <begin position="22"/>
        <end position="54"/>
    </location>
</feature>
<keyword evidence="2" id="KW-0378">Hydrolase</keyword>
<dbReference type="CDD" id="cd17979">
    <property type="entry name" value="DEXHc_DHX34"/>
    <property type="match status" value="1"/>
</dbReference>
<evidence type="ECO:0000256" key="3">
    <source>
        <dbReference type="ARBA" id="ARBA00022806"/>
    </source>
</evidence>
<keyword evidence="1" id="KW-0547">Nucleotide-binding</keyword>
<evidence type="ECO:0000256" key="1">
    <source>
        <dbReference type="ARBA" id="ARBA00022741"/>
    </source>
</evidence>
<dbReference type="SUPFAM" id="SSF52540">
    <property type="entry name" value="P-loop containing nucleoside triphosphate hydrolases"/>
    <property type="match status" value="1"/>
</dbReference>
<evidence type="ECO:0000256" key="4">
    <source>
        <dbReference type="ARBA" id="ARBA00022840"/>
    </source>
</evidence>
<feature type="domain" description="Helicase ATP-binding" evidence="6">
    <location>
        <begin position="233"/>
        <end position="393"/>
    </location>
</feature>
<dbReference type="GO" id="GO:0004386">
    <property type="term" value="F:helicase activity"/>
    <property type="evidence" value="ECO:0007669"/>
    <property type="project" value="UniProtKB-KW"/>
</dbReference>
<gene>
    <name evidence="9" type="primary">LOC106811279</name>
</gene>
<dbReference type="Proteomes" id="UP000695022">
    <property type="component" value="Unplaced"/>
</dbReference>
<dbReference type="SMART" id="SM00847">
    <property type="entry name" value="HA2"/>
    <property type="match status" value="1"/>
</dbReference>
<evidence type="ECO:0000256" key="5">
    <source>
        <dbReference type="SAM" id="MobiDB-lite"/>
    </source>
</evidence>
<dbReference type="Pfam" id="PF00270">
    <property type="entry name" value="DEAD"/>
    <property type="match status" value="1"/>
</dbReference>
<feature type="compositionally biased region" description="Acidic residues" evidence="5">
    <location>
        <begin position="1146"/>
        <end position="1155"/>
    </location>
</feature>
<organism evidence="8 9">
    <name type="scientific">Priapulus caudatus</name>
    <name type="common">Priapulid worm</name>
    <dbReference type="NCBI Taxonomy" id="37621"/>
    <lineage>
        <taxon>Eukaryota</taxon>
        <taxon>Metazoa</taxon>
        <taxon>Ecdysozoa</taxon>
        <taxon>Scalidophora</taxon>
        <taxon>Priapulida</taxon>
        <taxon>Priapulimorpha</taxon>
        <taxon>Priapulimorphida</taxon>
        <taxon>Priapulidae</taxon>
        <taxon>Priapulus</taxon>
    </lineage>
</organism>
<keyword evidence="8" id="KW-1185">Reference proteome</keyword>
<dbReference type="PANTHER" id="PTHR18934:SF221">
    <property type="entry name" value="ATP-DEPENDENT RNA HELICASE DHX34-RELATED"/>
    <property type="match status" value="1"/>
</dbReference>
<accession>A0ABM1EDQ9</accession>
<keyword evidence="4" id="KW-0067">ATP-binding</keyword>
<dbReference type="PROSITE" id="PS51194">
    <property type="entry name" value="HELICASE_CTER"/>
    <property type="match status" value="1"/>
</dbReference>
<dbReference type="Pfam" id="PF07717">
    <property type="entry name" value="OB_NTP_bind"/>
    <property type="match status" value="1"/>
</dbReference>
<reference evidence="9" key="1">
    <citation type="submission" date="2025-08" db="UniProtKB">
        <authorList>
            <consortium name="RefSeq"/>
        </authorList>
    </citation>
    <scope>IDENTIFICATION</scope>
</reference>
<feature type="region of interest" description="Disordered" evidence="5">
    <location>
        <begin position="1"/>
        <end position="80"/>
    </location>
</feature>
<dbReference type="RefSeq" id="XP_014670330.1">
    <property type="nucleotide sequence ID" value="XM_014814844.1"/>
</dbReference>
<dbReference type="InterPro" id="IPR056382">
    <property type="entry name" value="DHX34_Znf-C2H2"/>
</dbReference>
<feature type="domain" description="Helicase C-terminal" evidence="7">
    <location>
        <begin position="427"/>
        <end position="595"/>
    </location>
</feature>
<dbReference type="Gene3D" id="3.40.50.300">
    <property type="entry name" value="P-loop containing nucleotide triphosphate hydrolases"/>
    <property type="match status" value="2"/>
</dbReference>
<dbReference type="Pfam" id="PF24485">
    <property type="entry name" value="zf-C2H2_DHX34"/>
    <property type="match status" value="1"/>
</dbReference>
<dbReference type="GeneID" id="106811279"/>
<evidence type="ECO:0000256" key="2">
    <source>
        <dbReference type="ARBA" id="ARBA00022801"/>
    </source>
</evidence>
<evidence type="ECO:0000259" key="6">
    <source>
        <dbReference type="PROSITE" id="PS51192"/>
    </source>
</evidence>
<dbReference type="InterPro" id="IPR001650">
    <property type="entry name" value="Helicase_C-like"/>
</dbReference>
<protein>
    <submittedName>
        <fullName evidence="9">Probable ATP-dependent RNA helicase DHX34 isoform X1</fullName>
    </submittedName>
</protein>
<name>A0ABM1EDQ9_PRICU</name>
<dbReference type="Pfam" id="PF00271">
    <property type="entry name" value="Helicase_C"/>
    <property type="match status" value="1"/>
</dbReference>
<keyword evidence="3 9" id="KW-0347">Helicase</keyword>
<evidence type="ECO:0000313" key="8">
    <source>
        <dbReference type="Proteomes" id="UP000695022"/>
    </source>
</evidence>
<dbReference type="Gene3D" id="1.20.120.1080">
    <property type="match status" value="1"/>
</dbReference>
<dbReference type="InterPro" id="IPR014001">
    <property type="entry name" value="Helicase_ATP-bd"/>
</dbReference>
<dbReference type="PANTHER" id="PTHR18934">
    <property type="entry name" value="ATP-DEPENDENT RNA HELICASE"/>
    <property type="match status" value="1"/>
</dbReference>
<evidence type="ECO:0000313" key="9">
    <source>
        <dbReference type="RefSeq" id="XP_014670330.1"/>
    </source>
</evidence>
<dbReference type="SMART" id="SM00490">
    <property type="entry name" value="HELICc"/>
    <property type="match status" value="1"/>
</dbReference>
<dbReference type="InterPro" id="IPR007502">
    <property type="entry name" value="Helicase-assoc_dom"/>
</dbReference>
<dbReference type="InterPro" id="IPR011709">
    <property type="entry name" value="DEAD-box_helicase_OB_fold"/>
</dbReference>
<feature type="region of interest" description="Disordered" evidence="5">
    <location>
        <begin position="1137"/>
        <end position="1159"/>
    </location>
</feature>
<evidence type="ECO:0000259" key="7">
    <source>
        <dbReference type="PROSITE" id="PS51194"/>
    </source>
</evidence>
<dbReference type="Pfam" id="PF21010">
    <property type="entry name" value="HA2_C"/>
    <property type="match status" value="1"/>
</dbReference>
<proteinExistence type="predicted"/>
<dbReference type="SMART" id="SM00487">
    <property type="entry name" value="DEXDc"/>
    <property type="match status" value="1"/>
</dbReference>
<dbReference type="InterPro" id="IPR011545">
    <property type="entry name" value="DEAD/DEAH_box_helicase_dom"/>
</dbReference>
<dbReference type="PROSITE" id="PS51192">
    <property type="entry name" value="HELICASE_ATP_BIND_1"/>
    <property type="match status" value="1"/>
</dbReference>
<sequence length="1189" mass="136234">MSNLNYRAKSDKNTYSRYGHPSSEKGDRHSTHNMDMSRTHQHQSESHRHKERYRDKHKSASSYLNNEHDKHKKGSISDSLEDCDDNNSDFDWEAYRSSLNRIFFTDTDPIKVETPDYHSFWAFLKKFQAFNKMKRTTKKLVTNVLSKTVLDLPACYDKRYRINLALAKNMDEMRKIASTTTKGRELTVTRLSQFKYILLCYMDFCQKQKFNKLRQLKKTQENLPIFKYKQEVIKAVHQHPVVVIAGDTGCGKSTQVPRYLLDAGFTNIACTQPRRIACMSLSKRVAYETLNEYGSKVGYQIRFEKHKTQHTRILFLTEGLLLRQMETDPELSAYTLIILDEVHERHLHMDFLLGVLRCLVQHRKDLKVVLMSATINIELFSEYFGSAPVVKVPGRLYPIKLNYMPAKNPETKTERLDPSPYVRILQMIDNKYPASERGDMLIFMSGMSEIQIVVEAVKAYAENKQRWIVVPLHSALSIAEQDKVFDVAPEGARKCVVSTNIAETSVTIDGIRFVVDSGKAKEMNYFSQFKMQRLQEFWVSKASAEQRKGRAGRTGPGICYRLYTEQDYEAFDDYTMPEIHKVPLDSLVLQMIAMGLSDVRTFSFIEAPSSASIEYAVQSLKEHGALTQSEKLTPIGQMLGKLPVEVVLGKMLIMGCIFNIVEPVTTMAAALAIQSPFTNYAYRDPDVLLARKNLESSHGDSFTLLNCFNEWLQLKAGRGTSSRRWCKTRGLEEQRFYEITKLRQQFRQLLSSHGLLEKKPDLQTSTERRQYYGEVQRLKRMKREYHSAAPRKRKVLKRESNHEIEGFHGHSSDEEKAVDIRDIDFHLAHSSSTLREEVEATQLTHKHVILLKLILSSGLYPQLAIVDENNSFRPNTDQVFHTKDKPFVVLHPVGVFASDPELLQLKDLDVMSSEESKDTQQVQTSAKHQLLTYVTLMESKNKPYIINTTRVPALQTLLLFAHALDTSADLQRVVADGWLEVTFIDTDQAHGTISGVIQIRRAWAELVEKRLSDISGKHTEVPAMSETKLERRLQALMYTEIPYKLRRVLAAERQHMYLGSRAGELSTGENPFSPGEQCELDAVKGGLQVTDYLTYGCLDCSSHSTAFLSSVWTCPSCECKMVVSELQRLQHENSCGMTEGEASKVEEEEEEEDDGPVNPLKKSYYCEPCNKNFKFTSVEILKHKKQHAQ</sequence>
<dbReference type="InterPro" id="IPR027417">
    <property type="entry name" value="P-loop_NTPase"/>
</dbReference>